<dbReference type="Proteomes" id="UP000033452">
    <property type="component" value="Unassembled WGS sequence"/>
</dbReference>
<protein>
    <recommendedName>
        <fullName evidence="3">Lipoprotein</fullName>
    </recommendedName>
</protein>
<proteinExistence type="predicted"/>
<gene>
    <name evidence="1" type="ORF">TW77_18990</name>
</gene>
<evidence type="ECO:0008006" key="3">
    <source>
        <dbReference type="Google" id="ProtNLM"/>
    </source>
</evidence>
<evidence type="ECO:0000313" key="1">
    <source>
        <dbReference type="EMBL" id="KJZ06578.1"/>
    </source>
</evidence>
<reference evidence="1 2" key="1">
    <citation type="journal article" date="2015" name="BMC Genomics">
        <title>Genome mining reveals unlocked bioactive potential of marine Gram-negative bacteria.</title>
        <authorList>
            <person name="Machado H."/>
            <person name="Sonnenschein E.C."/>
            <person name="Melchiorsen J."/>
            <person name="Gram L."/>
        </authorList>
    </citation>
    <scope>NUCLEOTIDE SEQUENCE [LARGE SCALE GENOMIC DNA]</scope>
    <source>
        <strain evidence="1 2">S2471</strain>
    </source>
</reference>
<sequence>MFFKFTSCKSFLAYVISLALIGCGSHNERKEDNSKLATEDQKAVVKTPETRTITAIDGYLVNAIVCDDQNDNLVCDSGEEVTVTHSDGTSQVLTTNEQGQAEVSTDANVIIKVVGEQTYDTDFDLLAGQAYTLLAHSDTDIVSPFSTLATLKNVDMDTLASELNLDAALIKSDFVLAKSADDPATIAKSRRIHLVARSIVKLLPENFFSVKDDVSFPEKLVADTVGLVQYALEMALDDIDSLVLEKSEDGLKWVAHWVTETSYPVPDVWTLKDDLEQGEGRWYMGLISAGDFARDGVKQWVMQDGVASVGDESIPYQVDGGVIVMDGKEISVFETLEGLLLATDNSTGELIFFSRHYDVSVNMAAKFSEKTLITEALYTVIEDSANDSNQRAELTVIEHTFNTDGTGKLKYIDKVESMDTQWEVTDEGALKVQFNSAGALVTQTYYRSPSAHDVFMVRAEMAENQAVIAAHDKDSALQILKALARHYKLIELL</sequence>
<dbReference type="OrthoDB" id="5897571at2"/>
<accession>A0A0F4QFS3</accession>
<keyword evidence="2" id="KW-1185">Reference proteome</keyword>
<evidence type="ECO:0000313" key="2">
    <source>
        <dbReference type="Proteomes" id="UP000033452"/>
    </source>
</evidence>
<dbReference type="PATRIC" id="fig|43658.5.peg.4017"/>
<dbReference type="AlphaFoldDB" id="A0A0F4QFS3"/>
<comment type="caution">
    <text evidence="1">The sequence shown here is derived from an EMBL/GenBank/DDBJ whole genome shotgun (WGS) entry which is preliminary data.</text>
</comment>
<dbReference type="PROSITE" id="PS51257">
    <property type="entry name" value="PROKAR_LIPOPROTEIN"/>
    <property type="match status" value="1"/>
</dbReference>
<dbReference type="EMBL" id="JXYA01000047">
    <property type="protein sequence ID" value="KJZ06578.1"/>
    <property type="molecule type" value="Genomic_DNA"/>
</dbReference>
<organism evidence="1 2">
    <name type="scientific">Pseudoalteromonas rubra</name>
    <dbReference type="NCBI Taxonomy" id="43658"/>
    <lineage>
        <taxon>Bacteria</taxon>
        <taxon>Pseudomonadati</taxon>
        <taxon>Pseudomonadota</taxon>
        <taxon>Gammaproteobacteria</taxon>
        <taxon>Alteromonadales</taxon>
        <taxon>Pseudoalteromonadaceae</taxon>
        <taxon>Pseudoalteromonas</taxon>
    </lineage>
</organism>
<name>A0A0F4QFS3_9GAMM</name>
<dbReference type="RefSeq" id="WP_046006548.1">
    <property type="nucleotide sequence ID" value="NZ_JXYA01000047.1"/>
</dbReference>